<comment type="caution">
    <text evidence="1">The sequence shown here is derived from an EMBL/GenBank/DDBJ whole genome shotgun (WGS) entry which is preliminary data.</text>
</comment>
<accession>J9FJN7</accession>
<sequence>MAMIKPALPVFFSSPISVPIPALNMITITPSSAT</sequence>
<dbReference type="EMBL" id="AMCI01006267">
    <property type="protein sequence ID" value="EJW94623.1"/>
    <property type="molecule type" value="Genomic_DNA"/>
</dbReference>
<gene>
    <name evidence="1" type="ORF">EVA_17270</name>
</gene>
<reference evidence="1" key="1">
    <citation type="journal article" date="2012" name="PLoS ONE">
        <title>Gene sets for utilization of primary and secondary nutrition supplies in the distal gut of endangered iberian lynx.</title>
        <authorList>
            <person name="Alcaide M."/>
            <person name="Messina E."/>
            <person name="Richter M."/>
            <person name="Bargiela R."/>
            <person name="Peplies J."/>
            <person name="Huws S.A."/>
            <person name="Newbold C.J."/>
            <person name="Golyshin P.N."/>
            <person name="Simon M.A."/>
            <person name="Lopez G."/>
            <person name="Yakimov M.M."/>
            <person name="Ferrer M."/>
        </authorList>
    </citation>
    <scope>NUCLEOTIDE SEQUENCE</scope>
</reference>
<organism evidence="1">
    <name type="scientific">gut metagenome</name>
    <dbReference type="NCBI Taxonomy" id="749906"/>
    <lineage>
        <taxon>unclassified sequences</taxon>
        <taxon>metagenomes</taxon>
        <taxon>organismal metagenomes</taxon>
    </lineage>
</organism>
<evidence type="ECO:0000313" key="1">
    <source>
        <dbReference type="EMBL" id="EJW94623.1"/>
    </source>
</evidence>
<dbReference type="AlphaFoldDB" id="J9FJN7"/>
<name>J9FJN7_9ZZZZ</name>
<proteinExistence type="predicted"/>
<protein>
    <submittedName>
        <fullName evidence="1">Uncharacterized protein</fullName>
    </submittedName>
</protein>